<feature type="domain" description="Tli3-like" evidence="1">
    <location>
        <begin position="107"/>
        <end position="200"/>
    </location>
</feature>
<name>A4JP90_BURVG</name>
<dbReference type="Pfam" id="PF24316">
    <property type="entry name" value="Tli3"/>
    <property type="match status" value="1"/>
</dbReference>
<reference evidence="3" key="1">
    <citation type="submission" date="2007-03" db="EMBL/GenBank/DDBJ databases">
        <title>Complete sequence of chromosome 2 of Burkholderia vietnamiensis G4.</title>
        <authorList>
            <consortium name="US DOE Joint Genome Institute"/>
            <person name="Copeland A."/>
            <person name="Lucas S."/>
            <person name="Lapidus A."/>
            <person name="Barry K."/>
            <person name="Detter J.C."/>
            <person name="Glavina del Rio T."/>
            <person name="Hammon N."/>
            <person name="Israni S."/>
            <person name="Dalin E."/>
            <person name="Tice H."/>
            <person name="Pitluck S."/>
            <person name="Chain P."/>
            <person name="Malfatti S."/>
            <person name="Shin M."/>
            <person name="Vergez L."/>
            <person name="Schmutz J."/>
            <person name="Larimer F."/>
            <person name="Land M."/>
            <person name="Hauser L."/>
            <person name="Kyrpides N."/>
            <person name="Tiedje J."/>
            <person name="Richardson P."/>
        </authorList>
    </citation>
    <scope>NUCLEOTIDE SEQUENCE [LARGE SCALE GENOMIC DNA]</scope>
    <source>
        <strain evidence="3">G4 / LMG 22486</strain>
    </source>
</reference>
<evidence type="ECO:0000313" key="2">
    <source>
        <dbReference type="EMBL" id="ABO58093.1"/>
    </source>
</evidence>
<evidence type="ECO:0000313" key="3">
    <source>
        <dbReference type="Proteomes" id="UP000002287"/>
    </source>
</evidence>
<accession>A4JP90</accession>
<organism evidence="2 3">
    <name type="scientific">Burkholderia vietnamiensis (strain G4 / LMG 22486)</name>
    <name type="common">Burkholderia cepacia (strain R1808)</name>
    <dbReference type="NCBI Taxonomy" id="269482"/>
    <lineage>
        <taxon>Bacteria</taxon>
        <taxon>Pseudomonadati</taxon>
        <taxon>Pseudomonadota</taxon>
        <taxon>Betaproteobacteria</taxon>
        <taxon>Burkholderiales</taxon>
        <taxon>Burkholderiaceae</taxon>
        <taxon>Burkholderia</taxon>
        <taxon>Burkholderia cepacia complex</taxon>
    </lineage>
</organism>
<dbReference type="AlphaFoldDB" id="A4JP90"/>
<dbReference type="Proteomes" id="UP000002287">
    <property type="component" value="Chromosome 2"/>
</dbReference>
<evidence type="ECO:0000259" key="1">
    <source>
        <dbReference type="Pfam" id="PF24316"/>
    </source>
</evidence>
<dbReference type="EMBL" id="CP000615">
    <property type="protein sequence ID" value="ABO58093.1"/>
    <property type="molecule type" value="Genomic_DNA"/>
</dbReference>
<proteinExistence type="predicted"/>
<dbReference type="KEGG" id="bvi:Bcep1808_5142"/>
<sequence length="288" mass="31695">MALARRGSGLMVMKYGEFHAGQGRVDALNRSAGKGGLMLGLLKNIPSGLDSLVMMARVCLIAAADVVSLGRGFISPIILVSFALAACANLEQRDVPVSSVDDFREYVVYRIDDSRYITIRSKHPCIGGQIDGQIFYYDADRNVRTMVSFTGGMNNGLYQGYYAINSAPQYVAIPSISFSEIRGVLLYINYSGDGGRTFNRLLLAEGGTSEYAIILNGSDLFFSGSLVNPEKEFDDIVYEDSYDIGQRGSDDVARYGEKKYSKKISRREIPFGLKSPSGEMHWKCSIEK</sequence>
<dbReference type="InterPro" id="IPR057562">
    <property type="entry name" value="Tli3-like_dom"/>
</dbReference>
<gene>
    <name evidence="2" type="ordered locus">Bcep1808_5142</name>
</gene>
<dbReference type="HOGENOM" id="CLU_084146_0_0_4"/>
<protein>
    <recommendedName>
        <fullName evidence="1">Tli3-like domain-containing protein</fullName>
    </recommendedName>
</protein>